<feature type="compositionally biased region" description="Basic and acidic residues" evidence="2">
    <location>
        <begin position="463"/>
        <end position="472"/>
    </location>
</feature>
<feature type="compositionally biased region" description="Basic and acidic residues" evidence="2">
    <location>
        <begin position="553"/>
        <end position="562"/>
    </location>
</feature>
<reference evidence="3" key="1">
    <citation type="submission" date="2023-08" db="EMBL/GenBank/DDBJ databases">
        <authorList>
            <person name="Chen Y."/>
            <person name="Shah S."/>
            <person name="Dougan E. K."/>
            <person name="Thang M."/>
            <person name="Chan C."/>
        </authorList>
    </citation>
    <scope>NUCLEOTIDE SEQUENCE</scope>
</reference>
<feature type="region of interest" description="Disordered" evidence="2">
    <location>
        <begin position="736"/>
        <end position="844"/>
    </location>
</feature>
<keyword evidence="4" id="KW-1185">Reference proteome</keyword>
<evidence type="ECO:0000313" key="3">
    <source>
        <dbReference type="EMBL" id="CAJ1371074.1"/>
    </source>
</evidence>
<name>A0AA36HKX3_9DINO</name>
<feature type="compositionally biased region" description="Basic residues" evidence="2">
    <location>
        <begin position="759"/>
        <end position="768"/>
    </location>
</feature>
<feature type="coiled-coil region" evidence="1">
    <location>
        <begin position="620"/>
        <end position="647"/>
    </location>
</feature>
<feature type="compositionally biased region" description="Polar residues" evidence="2">
    <location>
        <begin position="796"/>
        <end position="810"/>
    </location>
</feature>
<feature type="region of interest" description="Disordered" evidence="2">
    <location>
        <begin position="423"/>
        <end position="617"/>
    </location>
</feature>
<gene>
    <name evidence="3" type="ORF">EVOR1521_LOCUS1491</name>
</gene>
<dbReference type="Proteomes" id="UP001178507">
    <property type="component" value="Unassembled WGS sequence"/>
</dbReference>
<feature type="compositionally biased region" description="Basic and acidic residues" evidence="2">
    <location>
        <begin position="493"/>
        <end position="502"/>
    </location>
</feature>
<proteinExistence type="predicted"/>
<keyword evidence="1" id="KW-0175">Coiled coil</keyword>
<organism evidence="3 4">
    <name type="scientific">Effrenium voratum</name>
    <dbReference type="NCBI Taxonomy" id="2562239"/>
    <lineage>
        <taxon>Eukaryota</taxon>
        <taxon>Sar</taxon>
        <taxon>Alveolata</taxon>
        <taxon>Dinophyceae</taxon>
        <taxon>Suessiales</taxon>
        <taxon>Symbiodiniaceae</taxon>
        <taxon>Effrenium</taxon>
    </lineage>
</organism>
<accession>A0AA36HKX3</accession>
<feature type="compositionally biased region" description="Low complexity" evidence="2">
    <location>
        <begin position="254"/>
        <end position="269"/>
    </location>
</feature>
<evidence type="ECO:0000313" key="4">
    <source>
        <dbReference type="Proteomes" id="UP001178507"/>
    </source>
</evidence>
<evidence type="ECO:0000256" key="2">
    <source>
        <dbReference type="SAM" id="MobiDB-lite"/>
    </source>
</evidence>
<feature type="compositionally biased region" description="Basic and acidic residues" evidence="2">
    <location>
        <begin position="431"/>
        <end position="456"/>
    </location>
</feature>
<feature type="region of interest" description="Disordered" evidence="2">
    <location>
        <begin position="202"/>
        <end position="269"/>
    </location>
</feature>
<feature type="compositionally biased region" description="Basic and acidic residues" evidence="2">
    <location>
        <begin position="601"/>
        <end position="617"/>
    </location>
</feature>
<dbReference type="AlphaFoldDB" id="A0AA36HKX3"/>
<comment type="caution">
    <text evidence="3">The sequence shown here is derived from an EMBL/GenBank/DDBJ whole genome shotgun (WGS) entry which is preliminary data.</text>
</comment>
<evidence type="ECO:0000256" key="1">
    <source>
        <dbReference type="SAM" id="Coils"/>
    </source>
</evidence>
<feature type="compositionally biased region" description="Basic and acidic residues" evidence="2">
    <location>
        <begin position="523"/>
        <end position="532"/>
    </location>
</feature>
<dbReference type="EMBL" id="CAUJNA010000053">
    <property type="protein sequence ID" value="CAJ1371074.1"/>
    <property type="molecule type" value="Genomic_DNA"/>
</dbReference>
<feature type="region of interest" description="Disordered" evidence="2">
    <location>
        <begin position="693"/>
        <end position="717"/>
    </location>
</feature>
<protein>
    <submittedName>
        <fullName evidence="3">Uncharacterized protein</fullName>
    </submittedName>
</protein>
<sequence length="844" mass="94877">MAATDVSDAMASAMPANAMPANGVPAHGMPANAIANLVPVMLRAPSGRTALYYVPKEQSGEASSIVPQPLQHVQPQLGQAQPEVQPMQQPMQQQPMQQAQPMQHVQPMQQVPPQMQQMQHVQQSQWPPLNIRSDLKVGDVVYRQGQIGSVVAVDHSLSPPSYVVRMAQTGDEVNCELQNLVIPNDLNVPRDTPTPTSFADMVRQQRSQTPHAEVQETPVHEELEDALPQTPQWPEASAEEPQEQGPPAIPWTQPMPSQMPSQQMPAQQMPGQMPAQTTELSEMQYEQLQLQMLQQMQMLNMQQYQLPLGENMQQYQLPLSENVQQYQLPGYDAQPGVSPSGEKNFALQALSEALDRAEVDMLTAHRPRSDDVSEAMRQCGFEEGLSGLDDRSSNYALKAATEALSRLERPKPEPAQELDQGLLAALGLRENPARKSKERRERRDEDLERRREERPARSVSRHRAAEAHRTAEDFGGYYFDGPRDQEPQVSRHRAAEAHRTAEDFGGYNFDGPRDQEPQVSRHRAAEAHRTAEDFGGYNFDGPRDQEPQVSRHRAAEAHRTAEDFGGYNFDGPRDQEPQVSSHGAAEAHRTAEDFGGYNFDGPRDQEPQGWEDWHPRSELQAKSEALIRQLEEDLALEEAAREEVGTDATAWSMDDLEMHRFHKDAAKVPERPVPAFKAPFDYARMADLEAPMPRRSASREIPEQLSQAEVPRSREKSQEVRQDYLLDFVLHTDRLGPGRATPSARQAATCDKGFPGRRMTPRRHVKTHAQRDQLVDFVLDGPGRSTTPNFVRRSLSRNPSMKGQSMSSYRNFPDRKMSTPRRQGGKVQPTGALPPLGKKQQYLW</sequence>